<keyword evidence="6" id="KW-1185">Reference proteome</keyword>
<feature type="region of interest" description="Disordered" evidence="3">
    <location>
        <begin position="196"/>
        <end position="482"/>
    </location>
</feature>
<dbReference type="InterPro" id="IPR050342">
    <property type="entry name" value="HMGB"/>
</dbReference>
<dbReference type="PROSITE" id="PS50118">
    <property type="entry name" value="HMG_BOX_2"/>
    <property type="match status" value="2"/>
</dbReference>
<feature type="domain" description="HMG box" evidence="4">
    <location>
        <begin position="443"/>
        <end position="525"/>
    </location>
</feature>
<feature type="domain" description="HMG box" evidence="4">
    <location>
        <begin position="560"/>
        <end position="632"/>
    </location>
</feature>
<accession>A0AAD3TU98</accession>
<dbReference type="InterPro" id="IPR036910">
    <property type="entry name" value="HMG_box_dom_sf"/>
</dbReference>
<dbReference type="PANTHER" id="PTHR48112">
    <property type="entry name" value="HIGH MOBILITY GROUP PROTEIN DSP1"/>
    <property type="match status" value="1"/>
</dbReference>
<feature type="compositionally biased region" description="Polar residues" evidence="3">
    <location>
        <begin position="57"/>
        <end position="68"/>
    </location>
</feature>
<feature type="DNA-binding region" description="HMG box" evidence="2">
    <location>
        <begin position="443"/>
        <end position="525"/>
    </location>
</feature>
<feature type="region of interest" description="Disordered" evidence="3">
    <location>
        <begin position="532"/>
        <end position="562"/>
    </location>
</feature>
<feature type="compositionally biased region" description="Pro residues" evidence="3">
    <location>
        <begin position="348"/>
        <end position="361"/>
    </location>
</feature>
<evidence type="ECO:0000256" key="1">
    <source>
        <dbReference type="ARBA" id="ARBA00023125"/>
    </source>
</evidence>
<evidence type="ECO:0000313" key="6">
    <source>
        <dbReference type="Proteomes" id="UP001222932"/>
    </source>
</evidence>
<dbReference type="Pfam" id="PF00505">
    <property type="entry name" value="HMG_box"/>
    <property type="match status" value="2"/>
</dbReference>
<gene>
    <name evidence="5" type="ORF">CspeluHIS016_0308080</name>
</gene>
<protein>
    <recommendedName>
        <fullName evidence="4">HMG box domain-containing protein</fullName>
    </recommendedName>
</protein>
<sequence>MAKSAPSPGPTAFPACLQRTLERGQPGPRFMHTQSASTAVHPGHLGQHLPNSIHMYPNSSAHQRNTASPRAYEAGAAGAQPGDDQYNYQAAGFGSLSGYNNYQSQMGMYNTSPQLPSGPRRTSNPKASPTQPTSATAATSPSAYYPRQTQQADVTQSPYQQNAQPHLSQQYGGYYPHYDQYGHHPTQWQQSYNAQSNFGQQRQSSSGSMPTGTTTSTNDPSQSSRASGGSFDYSTSQNQQQQQYQNWDPSRQAQGHQWAQQASAQQPSQQQQTSSQQSGSQQRGSSSAGQQANVVNSSPWQGYGAGAHQPFPPPPQPVTHLGGQMPPGQYGGGWQQWQGQPGYGGYPPAQPPAAAAPPTTVPPSATTTAPPPAAAAPAPAPVTKGKKSKKGDATAAATSPILGKRGSDDDHDDGEKKPKAKKGKKDEAKPVPKAPTKSHLKPPRQAPSAWQLFFADELNKAKAAAAAEAGSTPGGTPIHPKLNVAQIAKDAGAAYAGLSEDRKAHYARKVEEGKVQYQKDLAAWQATLTPEDIKAENAFRAQQRKDGKSRKGNLKDPNAPKKPLSAYFLFLKGIRENDDLRKSVWAEESETTRQSVLAAERWRGLSDEEKRPYLQQAEKDKQEYEALRKIYEDDAAARQRGEAQSDRPIFKEIESAVINPPKSLLEPR</sequence>
<evidence type="ECO:0000256" key="3">
    <source>
        <dbReference type="SAM" id="MobiDB-lite"/>
    </source>
</evidence>
<dbReference type="GO" id="GO:0005634">
    <property type="term" value="C:nucleus"/>
    <property type="evidence" value="ECO:0007669"/>
    <property type="project" value="UniProtKB-UniRule"/>
</dbReference>
<dbReference type="GO" id="GO:0003677">
    <property type="term" value="F:DNA binding"/>
    <property type="evidence" value="ECO:0007669"/>
    <property type="project" value="UniProtKB-UniRule"/>
</dbReference>
<feature type="region of interest" description="Disordered" evidence="3">
    <location>
        <begin position="105"/>
        <end position="162"/>
    </location>
</feature>
<evidence type="ECO:0000313" key="5">
    <source>
        <dbReference type="EMBL" id="GMK56968.1"/>
    </source>
</evidence>
<comment type="caution">
    <text evidence="5">The sequence shown here is derived from an EMBL/GenBank/DDBJ whole genome shotgun (WGS) entry which is preliminary data.</text>
</comment>
<dbReference type="AlphaFoldDB" id="A0AAD3TU98"/>
<dbReference type="SUPFAM" id="SSF47095">
    <property type="entry name" value="HMG-box"/>
    <property type="match status" value="2"/>
</dbReference>
<name>A0AAD3TU98_9TREE</name>
<feature type="compositionally biased region" description="Polar residues" evidence="3">
    <location>
        <begin position="218"/>
        <end position="236"/>
    </location>
</feature>
<feature type="compositionally biased region" description="Polar residues" evidence="3">
    <location>
        <begin position="105"/>
        <end position="126"/>
    </location>
</feature>
<reference evidence="5" key="1">
    <citation type="journal article" date="2023" name="BMC Genomics">
        <title>Chromosome-level genome assemblies of Cutaneotrichosporon spp. (Trichosporonales, Basidiomycota) reveal imbalanced evolution between nucleotide sequences and chromosome synteny.</title>
        <authorList>
            <person name="Kobayashi Y."/>
            <person name="Kayamori A."/>
            <person name="Aoki K."/>
            <person name="Shiwa Y."/>
            <person name="Matsutani M."/>
            <person name="Fujita N."/>
            <person name="Sugita T."/>
            <person name="Iwasaki W."/>
            <person name="Tanaka N."/>
            <person name="Takashima M."/>
        </authorList>
    </citation>
    <scope>NUCLEOTIDE SEQUENCE</scope>
    <source>
        <strain evidence="5">HIS016</strain>
    </source>
</reference>
<organism evidence="5 6">
    <name type="scientific">Cutaneotrichosporon spelunceum</name>
    <dbReference type="NCBI Taxonomy" id="1672016"/>
    <lineage>
        <taxon>Eukaryota</taxon>
        <taxon>Fungi</taxon>
        <taxon>Dikarya</taxon>
        <taxon>Basidiomycota</taxon>
        <taxon>Agaricomycotina</taxon>
        <taxon>Tremellomycetes</taxon>
        <taxon>Trichosporonales</taxon>
        <taxon>Trichosporonaceae</taxon>
        <taxon>Cutaneotrichosporon</taxon>
    </lineage>
</organism>
<feature type="region of interest" description="Disordered" evidence="3">
    <location>
        <begin position="40"/>
        <end position="80"/>
    </location>
</feature>
<dbReference type="EMBL" id="BTCM01000003">
    <property type="protein sequence ID" value="GMK56968.1"/>
    <property type="molecule type" value="Genomic_DNA"/>
</dbReference>
<reference evidence="5" key="2">
    <citation type="submission" date="2023-06" db="EMBL/GenBank/DDBJ databases">
        <authorList>
            <person name="Kobayashi Y."/>
            <person name="Kayamori A."/>
            <person name="Aoki K."/>
            <person name="Shiwa Y."/>
            <person name="Fujita N."/>
            <person name="Sugita T."/>
            <person name="Iwasaki W."/>
            <person name="Tanaka N."/>
            <person name="Takashima M."/>
        </authorList>
    </citation>
    <scope>NUCLEOTIDE SEQUENCE</scope>
    <source>
        <strain evidence="5">HIS016</strain>
    </source>
</reference>
<feature type="compositionally biased region" description="Low complexity" evidence="3">
    <location>
        <begin position="127"/>
        <end position="146"/>
    </location>
</feature>
<evidence type="ECO:0000259" key="4">
    <source>
        <dbReference type="PROSITE" id="PS50118"/>
    </source>
</evidence>
<dbReference type="Proteomes" id="UP001222932">
    <property type="component" value="Unassembled WGS sequence"/>
</dbReference>
<dbReference type="PANTHER" id="PTHR48112:SF22">
    <property type="entry name" value="MITOCHONDRIAL TRANSCRIPTION FACTOR A, ISOFORM B"/>
    <property type="match status" value="1"/>
</dbReference>
<evidence type="ECO:0000256" key="2">
    <source>
        <dbReference type="PROSITE-ProRule" id="PRU00267"/>
    </source>
</evidence>
<dbReference type="InterPro" id="IPR009071">
    <property type="entry name" value="HMG_box_dom"/>
</dbReference>
<dbReference type="SMART" id="SM00398">
    <property type="entry name" value="HMG"/>
    <property type="match status" value="2"/>
</dbReference>
<dbReference type="Gene3D" id="1.10.30.10">
    <property type="entry name" value="High mobility group box domain"/>
    <property type="match status" value="2"/>
</dbReference>
<feature type="compositionally biased region" description="Polar residues" evidence="3">
    <location>
        <begin position="147"/>
        <end position="162"/>
    </location>
</feature>
<keyword evidence="2" id="KW-0539">Nucleus</keyword>
<proteinExistence type="predicted"/>
<keyword evidence="1 2" id="KW-0238">DNA-binding</keyword>
<feature type="compositionally biased region" description="Low complexity" evidence="3">
    <location>
        <begin position="204"/>
        <end position="217"/>
    </location>
</feature>
<feature type="compositionally biased region" description="Low complexity" evidence="3">
    <location>
        <begin position="237"/>
        <end position="292"/>
    </location>
</feature>
<feature type="compositionally biased region" description="Pro residues" evidence="3">
    <location>
        <begin position="369"/>
        <end position="380"/>
    </location>
</feature>
<feature type="DNA-binding region" description="HMG box" evidence="2">
    <location>
        <begin position="560"/>
        <end position="632"/>
    </location>
</feature>
<feature type="compositionally biased region" description="Basic and acidic residues" evidence="3">
    <location>
        <begin position="405"/>
        <end position="417"/>
    </location>
</feature>